<comment type="caution">
    <text evidence="2">The sequence shown here is derived from an EMBL/GenBank/DDBJ whole genome shotgun (WGS) entry which is preliminary data.</text>
</comment>
<keyword evidence="1" id="KW-1133">Transmembrane helix</keyword>
<protein>
    <recommendedName>
        <fullName evidence="4">Inner membrane protein</fullName>
    </recommendedName>
</protein>
<accession>A0ABW3FGU5</accession>
<evidence type="ECO:0000313" key="3">
    <source>
        <dbReference type="Proteomes" id="UP001597101"/>
    </source>
</evidence>
<sequence>MFHVDLLGYLAGLFLLLMASMKNQTHMRMCNIAGNVCFVAYGFLAGVMPVLVLNIIIMGLHVYRMVQARTSSAKA</sequence>
<gene>
    <name evidence="2" type="ORF">ACFQ14_09715</name>
</gene>
<organism evidence="2 3">
    <name type="scientific">Pseudahrensia aquimaris</name>
    <dbReference type="NCBI Taxonomy" id="744461"/>
    <lineage>
        <taxon>Bacteria</taxon>
        <taxon>Pseudomonadati</taxon>
        <taxon>Pseudomonadota</taxon>
        <taxon>Alphaproteobacteria</taxon>
        <taxon>Hyphomicrobiales</taxon>
        <taxon>Ahrensiaceae</taxon>
        <taxon>Pseudahrensia</taxon>
    </lineage>
</organism>
<dbReference type="Proteomes" id="UP001597101">
    <property type="component" value="Unassembled WGS sequence"/>
</dbReference>
<evidence type="ECO:0000256" key="1">
    <source>
        <dbReference type="SAM" id="Phobius"/>
    </source>
</evidence>
<evidence type="ECO:0000313" key="2">
    <source>
        <dbReference type="EMBL" id="MFD0916683.1"/>
    </source>
</evidence>
<keyword evidence="1" id="KW-0472">Membrane</keyword>
<feature type="transmembrane region" description="Helical" evidence="1">
    <location>
        <begin position="38"/>
        <end position="63"/>
    </location>
</feature>
<reference evidence="3" key="1">
    <citation type="journal article" date="2019" name="Int. J. Syst. Evol. Microbiol.">
        <title>The Global Catalogue of Microorganisms (GCM) 10K type strain sequencing project: providing services to taxonomists for standard genome sequencing and annotation.</title>
        <authorList>
            <consortium name="The Broad Institute Genomics Platform"/>
            <consortium name="The Broad Institute Genome Sequencing Center for Infectious Disease"/>
            <person name="Wu L."/>
            <person name="Ma J."/>
        </authorList>
    </citation>
    <scope>NUCLEOTIDE SEQUENCE [LARGE SCALE GENOMIC DNA]</scope>
    <source>
        <strain evidence="3">CCUG 60023</strain>
    </source>
</reference>
<dbReference type="EMBL" id="JBHTJV010000009">
    <property type="protein sequence ID" value="MFD0916683.1"/>
    <property type="molecule type" value="Genomic_DNA"/>
</dbReference>
<dbReference type="RefSeq" id="WP_377212539.1">
    <property type="nucleotide sequence ID" value="NZ_JBHTJV010000009.1"/>
</dbReference>
<evidence type="ECO:0008006" key="4">
    <source>
        <dbReference type="Google" id="ProtNLM"/>
    </source>
</evidence>
<name>A0ABW3FGU5_9HYPH</name>
<proteinExistence type="predicted"/>
<keyword evidence="3" id="KW-1185">Reference proteome</keyword>
<keyword evidence="1" id="KW-0812">Transmembrane</keyword>